<proteinExistence type="predicted"/>
<dbReference type="EMBL" id="LBOI01000015">
    <property type="protein sequence ID" value="KKP31129.1"/>
    <property type="molecule type" value="Genomic_DNA"/>
</dbReference>
<sequence length="664" mass="77538">MFNHEIEINIDQNKESQNDRGNLFSLLKRNILINTIKENPGSCNLPEVVENILKETLIFPQTEKVELTGSLARFAIGFGSMERHNQGKDGASKLLREVNISTNKNNFENNPWKNIITDLSESDLDMDTCFYFRPGYSLLDLYNSLEEKHKDSNNLKVEKTDIISTFSFNLMDNFQLAITHEPIITNPGLNKLTIDISYKPVNEDYKQIMHIDVSESPIDAEKARRQKRHGGRTTKSQDRGRLTLKIENKKIIYEVTNEAKMALKGRERISTSGKNMKDIFELSLRSLRIRLIHTPDDLSIKINHLFPLFDSKSLFSIRKNVQEYVSTNNNKLTTKEMSLPLKDLILCFNYDPYITLHFLQDSNFYLLFPGLNNITSKGWRNLYLSDWLNLTTVDGNFLEPDKRSLNSLVKDQDEYSKRNLSNGFISILHAISELKYPKKEFDLMNSFNYFDTSKIVEFNQERIKSNKPTKAISYLLNFFNGGLTEIEIQRLYNLYSDKKIETEEFRKVLRELKLESKIDKQLRTVNIQGRKRSVILYGLRTVKSQNPLQLDNLIDKTSEVTKHPCLDRANEYLIKNFKNLEFNDKTITLKSIHNFLKSNGVLTLEALRSFSYKDFSDFYNKYNNEEKNKLNQGNFQIYCRGLQIISEDVLRYPLFSNYLRLDKK</sequence>
<evidence type="ECO:0000313" key="2">
    <source>
        <dbReference type="EMBL" id="KKP31129.1"/>
    </source>
</evidence>
<comment type="caution">
    <text evidence="2">The sequence shown here is derived from an EMBL/GenBank/DDBJ whole genome shotgun (WGS) entry which is preliminary data.</text>
</comment>
<name>A0A0F9YHZ1_9BACT</name>
<protein>
    <submittedName>
        <fullName evidence="2">Uncharacterized protein</fullName>
    </submittedName>
</protein>
<feature type="region of interest" description="Disordered" evidence="1">
    <location>
        <begin position="219"/>
        <end position="239"/>
    </location>
</feature>
<evidence type="ECO:0000313" key="3">
    <source>
        <dbReference type="Proteomes" id="UP000034803"/>
    </source>
</evidence>
<gene>
    <name evidence="2" type="ORF">UR21_C0015G0003</name>
</gene>
<reference evidence="2 3" key="1">
    <citation type="journal article" date="2015" name="Nature">
        <title>rRNA introns, odd ribosomes, and small enigmatic genomes across a large radiation of phyla.</title>
        <authorList>
            <person name="Brown C.T."/>
            <person name="Hug L.A."/>
            <person name="Thomas B.C."/>
            <person name="Sharon I."/>
            <person name="Castelle C.J."/>
            <person name="Singh A."/>
            <person name="Wilkins M.J."/>
            <person name="Williams K.H."/>
            <person name="Banfield J.F."/>
        </authorList>
    </citation>
    <scope>NUCLEOTIDE SEQUENCE [LARGE SCALE GENOMIC DNA]</scope>
</reference>
<dbReference type="Proteomes" id="UP000034803">
    <property type="component" value="Unassembled WGS sequence"/>
</dbReference>
<dbReference type="AlphaFoldDB" id="A0A0F9YHZ1"/>
<evidence type="ECO:0000256" key="1">
    <source>
        <dbReference type="SAM" id="MobiDB-lite"/>
    </source>
</evidence>
<organism evidence="2 3">
    <name type="scientific">Candidatus Woesebacteria bacterium GW2011_GWC2_31_9</name>
    <dbReference type="NCBI Taxonomy" id="1618586"/>
    <lineage>
        <taxon>Bacteria</taxon>
        <taxon>Candidatus Woeseibacteriota</taxon>
    </lineage>
</organism>
<accession>A0A0F9YHZ1</accession>